<evidence type="ECO:0000313" key="2">
    <source>
        <dbReference type="Proteomes" id="UP000287171"/>
    </source>
</evidence>
<dbReference type="Proteomes" id="UP000287171">
    <property type="component" value="Unassembled WGS sequence"/>
</dbReference>
<dbReference type="EMBL" id="BIFT01000002">
    <property type="protein sequence ID" value="GCE30526.1"/>
    <property type="molecule type" value="Genomic_DNA"/>
</dbReference>
<dbReference type="Pfam" id="PF10706">
    <property type="entry name" value="Aminoglyc_resit"/>
    <property type="match status" value="1"/>
</dbReference>
<dbReference type="GO" id="GO:0016740">
    <property type="term" value="F:transferase activity"/>
    <property type="evidence" value="ECO:0007669"/>
    <property type="project" value="UniProtKB-KW"/>
</dbReference>
<dbReference type="InterPro" id="IPR019646">
    <property type="entry name" value="Aminoglyc_AdlTrfase"/>
</dbReference>
<evidence type="ECO:0000313" key="1">
    <source>
        <dbReference type="EMBL" id="GCE30526.1"/>
    </source>
</evidence>
<reference evidence="2" key="1">
    <citation type="submission" date="2018-12" db="EMBL/GenBank/DDBJ databases">
        <title>Tengunoibacter tsumagoiensis gen. nov., sp. nov., Dictyobacter kobayashii sp. nov., D. alpinus sp. nov., and D. joshuensis sp. nov. and description of Dictyobacteraceae fam. nov. within the order Ktedonobacterales isolated from Tengu-no-mugimeshi.</title>
        <authorList>
            <person name="Wang C.M."/>
            <person name="Zheng Y."/>
            <person name="Sakai Y."/>
            <person name="Toyoda A."/>
            <person name="Minakuchi Y."/>
            <person name="Abe K."/>
            <person name="Yokota A."/>
            <person name="Yabe S."/>
        </authorList>
    </citation>
    <scope>NUCLEOTIDE SEQUENCE [LARGE SCALE GENOMIC DNA]</scope>
    <source>
        <strain evidence="2">Uno16</strain>
    </source>
</reference>
<accession>A0A402BGQ7</accession>
<keyword evidence="2" id="KW-1185">Reference proteome</keyword>
<comment type="caution">
    <text evidence="1">The sequence shown here is derived from an EMBL/GenBank/DDBJ whole genome shotgun (WGS) entry which is preliminary data.</text>
</comment>
<name>A0A402BGQ7_9CHLR</name>
<gene>
    <name evidence="1" type="ORF">KDA_60100</name>
</gene>
<organism evidence="1 2">
    <name type="scientific">Dictyobacter alpinus</name>
    <dbReference type="NCBI Taxonomy" id="2014873"/>
    <lineage>
        <taxon>Bacteria</taxon>
        <taxon>Bacillati</taxon>
        <taxon>Chloroflexota</taxon>
        <taxon>Ktedonobacteria</taxon>
        <taxon>Ktedonobacterales</taxon>
        <taxon>Dictyobacteraceae</taxon>
        <taxon>Dictyobacter</taxon>
    </lineage>
</organism>
<sequence length="168" mass="18621">MMYAHDVLTVLTMLKTAGVSVWLDGGWGIDALVGKQTREHMDVDVVVLLTQADLAHGTLEKAGYRITEDEFPTRFVMQDEAGHSIDFHPIFIDEQGDGVQQLQDSSLFHYPVNCFEGTGIIDGQAVPCIDAEAQILCHSGYEPAEKDRHDLGLLGSHFQLELPPHYQS</sequence>
<dbReference type="AlphaFoldDB" id="A0A402BGQ7"/>
<protein>
    <submittedName>
        <fullName evidence="1">Aminoglycoside nucleotidyltransferase</fullName>
    </submittedName>
</protein>
<dbReference type="RefSeq" id="WP_161982501.1">
    <property type="nucleotide sequence ID" value="NZ_BIFT01000002.1"/>
</dbReference>
<proteinExistence type="predicted"/>
<keyword evidence="1" id="KW-0808">Transferase</keyword>
<dbReference type="Gene3D" id="3.30.460.40">
    <property type="match status" value="1"/>
</dbReference>